<dbReference type="Proteomes" id="UP000516160">
    <property type="component" value="Chromosome"/>
</dbReference>
<dbReference type="KEGG" id="acae:HYG86_16570"/>
<evidence type="ECO:0000256" key="5">
    <source>
        <dbReference type="ARBA" id="ARBA00023239"/>
    </source>
</evidence>
<evidence type="ECO:0000256" key="2">
    <source>
        <dbReference type="ARBA" id="ARBA00008847"/>
    </source>
</evidence>
<dbReference type="AlphaFoldDB" id="A0A7G9WC57"/>
<keyword evidence="3 7" id="KW-0210">Decarboxylase</keyword>
<evidence type="ECO:0000313" key="9">
    <source>
        <dbReference type="EMBL" id="QNO16269.1"/>
    </source>
</evidence>
<dbReference type="InterPro" id="IPR001754">
    <property type="entry name" value="OMPdeCOase_dom"/>
</dbReference>
<dbReference type="EMBL" id="CP058559">
    <property type="protein sequence ID" value="QNO16269.1"/>
    <property type="molecule type" value="Genomic_DNA"/>
</dbReference>
<dbReference type="InterPro" id="IPR018089">
    <property type="entry name" value="OMPdecase_AS"/>
</dbReference>
<dbReference type="SMART" id="SM00934">
    <property type="entry name" value="OMPdecase"/>
    <property type="match status" value="1"/>
</dbReference>
<dbReference type="GO" id="GO:0044205">
    <property type="term" value="P:'de novo' UMP biosynthetic process"/>
    <property type="evidence" value="ECO:0007669"/>
    <property type="project" value="UniProtKB-UniRule"/>
</dbReference>
<dbReference type="UniPathway" id="UPA00070">
    <property type="reaction ID" value="UER00120"/>
</dbReference>
<evidence type="ECO:0000256" key="7">
    <source>
        <dbReference type="HAMAP-Rule" id="MF_01215"/>
    </source>
</evidence>
<evidence type="ECO:0000259" key="8">
    <source>
        <dbReference type="SMART" id="SM00934"/>
    </source>
</evidence>
<keyword evidence="10" id="KW-1185">Reference proteome</keyword>
<protein>
    <recommendedName>
        <fullName evidence="7">Orotidine 5'-phosphate decarboxylase</fullName>
        <ecNumber evidence="7">4.1.1.23</ecNumber>
    </recommendedName>
    <alternativeName>
        <fullName evidence="7">OMP decarboxylase</fullName>
        <shortName evidence="7">OMPDCase</shortName>
        <shortName evidence="7">OMPdecase</shortName>
    </alternativeName>
</protein>
<dbReference type="PANTHER" id="PTHR43375">
    <property type="entry name" value="OROTIDINE 5'-PHOSPHATE DECARBOXYLASE"/>
    <property type="match status" value="1"/>
</dbReference>
<evidence type="ECO:0000256" key="4">
    <source>
        <dbReference type="ARBA" id="ARBA00022975"/>
    </source>
</evidence>
<dbReference type="EC" id="4.1.1.23" evidence="7"/>
<dbReference type="SUPFAM" id="SSF51366">
    <property type="entry name" value="Ribulose-phoshate binding barrel"/>
    <property type="match status" value="1"/>
</dbReference>
<dbReference type="Gene3D" id="3.20.20.70">
    <property type="entry name" value="Aldolase class I"/>
    <property type="match status" value="1"/>
</dbReference>
<accession>A0A7G9WC57</accession>
<name>A0A7G9WC57_ALKCA</name>
<keyword evidence="4 7" id="KW-0665">Pyrimidine biosynthesis</keyword>
<evidence type="ECO:0000313" key="10">
    <source>
        <dbReference type="Proteomes" id="UP000516160"/>
    </source>
</evidence>
<feature type="active site" description="Proton donor" evidence="7">
    <location>
        <position position="104"/>
    </location>
</feature>
<evidence type="ECO:0000256" key="3">
    <source>
        <dbReference type="ARBA" id="ARBA00022793"/>
    </source>
</evidence>
<dbReference type="CDD" id="cd04725">
    <property type="entry name" value="OMP_decarboxylase_like"/>
    <property type="match status" value="1"/>
</dbReference>
<dbReference type="PROSITE" id="PS00156">
    <property type="entry name" value="OMPDECASE"/>
    <property type="match status" value="1"/>
</dbReference>
<evidence type="ECO:0000256" key="6">
    <source>
        <dbReference type="ARBA" id="ARBA00049157"/>
    </source>
</evidence>
<feature type="domain" description="Orotidine 5'-phosphate decarboxylase" evidence="8">
    <location>
        <begin position="16"/>
        <end position="268"/>
    </location>
</feature>
<dbReference type="InterPro" id="IPR011060">
    <property type="entry name" value="RibuloseP-bd_barrel"/>
</dbReference>
<proteinExistence type="inferred from homology"/>
<comment type="similarity">
    <text evidence="2 7">Belongs to the OMP decarboxylase family. Type 2 subfamily.</text>
</comment>
<dbReference type="Pfam" id="PF00215">
    <property type="entry name" value="OMPdecase"/>
    <property type="match status" value="1"/>
</dbReference>
<comment type="pathway">
    <text evidence="1 7">Pyrimidine metabolism; UMP biosynthesis via de novo pathway; UMP from orotate: step 2/2.</text>
</comment>
<dbReference type="GO" id="GO:0006207">
    <property type="term" value="P:'de novo' pyrimidine nucleobase biosynthetic process"/>
    <property type="evidence" value="ECO:0007669"/>
    <property type="project" value="InterPro"/>
</dbReference>
<gene>
    <name evidence="7 9" type="primary">pyrF</name>
    <name evidence="9" type="ORF">HYG86_16570</name>
</gene>
<reference evidence="9 10" key="1">
    <citation type="submission" date="2020-07" db="EMBL/GenBank/DDBJ databases">
        <title>Alkalicella. sp. LB2 genome.</title>
        <authorList>
            <person name="Postec A."/>
            <person name="Quemeneur M."/>
        </authorList>
    </citation>
    <scope>NUCLEOTIDE SEQUENCE [LARGE SCALE GENOMIC DNA]</scope>
    <source>
        <strain evidence="9 10">LB2</strain>
    </source>
</reference>
<dbReference type="HAMAP" id="MF_01215">
    <property type="entry name" value="OMPdecase_type2"/>
    <property type="match status" value="1"/>
</dbReference>
<sequence length="297" mass="32860">MFVDRLISSIKSKSNSCVVGLDPTLEMIPEHIRKRHIVRGTNKEIAKAFWEFNKGVIDGVFDLAPAIKVQVAFYELLGLDGLEVFYKTLNYSKEKGLITIADVKRGDIGSTADAYAKAYLRNSDIDSITVNPYFGSDGLNPFIKESIENEKGLFILVKTSNPSSAEIQDLKTETGFIYEKVAQLVSTLEENTTGFSNIGTVIGGTHPEHIKKLRSKLKGFILVPGYGAQGAKAEDISHGFLDESLGALICSSRSITAAYKKYGEGNRYQRDARRALRNMIDDINRHAKIGGKTKWQT</sequence>
<organism evidence="9 10">
    <name type="scientific">Alkalicella caledoniensis</name>
    <dbReference type="NCBI Taxonomy" id="2731377"/>
    <lineage>
        <taxon>Bacteria</taxon>
        <taxon>Bacillati</taxon>
        <taxon>Bacillota</taxon>
        <taxon>Clostridia</taxon>
        <taxon>Eubacteriales</taxon>
        <taxon>Proteinivoracaceae</taxon>
        <taxon>Alkalicella</taxon>
    </lineage>
</organism>
<dbReference type="PANTHER" id="PTHR43375:SF1">
    <property type="entry name" value="OROTIDINE 5'-PHOSPHATE DECARBOXYLASE"/>
    <property type="match status" value="1"/>
</dbReference>
<dbReference type="InterPro" id="IPR013785">
    <property type="entry name" value="Aldolase_TIM"/>
</dbReference>
<comment type="catalytic activity">
    <reaction evidence="6 7">
        <text>orotidine 5'-phosphate + H(+) = UMP + CO2</text>
        <dbReference type="Rhea" id="RHEA:11596"/>
        <dbReference type="ChEBI" id="CHEBI:15378"/>
        <dbReference type="ChEBI" id="CHEBI:16526"/>
        <dbReference type="ChEBI" id="CHEBI:57538"/>
        <dbReference type="ChEBI" id="CHEBI:57865"/>
        <dbReference type="EC" id="4.1.1.23"/>
    </reaction>
</comment>
<keyword evidence="5 7" id="KW-0456">Lyase</keyword>
<dbReference type="InterPro" id="IPR011995">
    <property type="entry name" value="OMPdecase_type-2"/>
</dbReference>
<evidence type="ECO:0000256" key="1">
    <source>
        <dbReference type="ARBA" id="ARBA00004861"/>
    </source>
</evidence>
<dbReference type="NCBIfam" id="TIGR02127">
    <property type="entry name" value="pyrF_sub2"/>
    <property type="match status" value="1"/>
</dbReference>
<dbReference type="GO" id="GO:0004590">
    <property type="term" value="F:orotidine-5'-phosphate decarboxylase activity"/>
    <property type="evidence" value="ECO:0007669"/>
    <property type="project" value="UniProtKB-UniRule"/>
</dbReference>
<dbReference type="RefSeq" id="WP_213166660.1">
    <property type="nucleotide sequence ID" value="NZ_CP058559.1"/>
</dbReference>